<sequence length="112" mass="12832">MENLLIPVDMYKILGRTTSLNDTLKQLFGEVDSLEQYQYLADAITHIREMCMSQQKLMLDNLRQSEISTLPIHLIRDKASSSGGTFLRGRSFNPRPENPVWLPILRNPEISA</sequence>
<organism evidence="1">
    <name type="scientific">Aggregatibacter actinomycetemcomitans</name>
    <name type="common">Actinobacillus actinomycetemcomitans</name>
    <name type="synonym">Haemophilus actinomycetemcomitans</name>
    <dbReference type="NCBI Taxonomy" id="714"/>
    <lineage>
        <taxon>Bacteria</taxon>
        <taxon>Pseudomonadati</taxon>
        <taxon>Pseudomonadota</taxon>
        <taxon>Gammaproteobacteria</taxon>
        <taxon>Pasteurellales</taxon>
        <taxon>Pasteurellaceae</taxon>
        <taxon>Aggregatibacter</taxon>
    </lineage>
</organism>
<proteinExistence type="predicted"/>
<protein>
    <submittedName>
        <fullName evidence="1">Uncharacterized protein</fullName>
    </submittedName>
</protein>
<dbReference type="AlphaFoldDB" id="A7TUJ6"/>
<evidence type="ECO:0000313" key="1">
    <source>
        <dbReference type="EMBL" id="ABU44871.1"/>
    </source>
</evidence>
<accession>A7TUJ6</accession>
<dbReference type="EMBL" id="EF196803">
    <property type="protein sequence ID" value="ABU44871.1"/>
    <property type="molecule type" value="Genomic_DNA"/>
</dbReference>
<reference evidence="1" key="1">
    <citation type="journal article" date="2007" name="J. Med. Microbiol.">
        <title>Evidence that the cytolethal distending toxin locus was once part of a genomic island in the periodontal pathogen Aggregatibacter (Actinobacillus) actinomycetemcomitans strain Y4.</title>
        <authorList>
            <person name="Doungudomdacha S."/>
            <person name="Volgina A."/>
            <person name="DiRienzo J.M."/>
        </authorList>
    </citation>
    <scope>NUCLEOTIDE SEQUENCE</scope>
    <source>
        <strain evidence="1">Y4</strain>
    </source>
</reference>
<name>A7TUJ6_AGGAC</name>